<proteinExistence type="inferred from homology"/>
<name>A0A9D1P5N9_9FIRM</name>
<feature type="transmembrane region" description="Helical" evidence="13">
    <location>
        <begin position="196"/>
        <end position="219"/>
    </location>
</feature>
<feature type="transmembrane region" description="Helical" evidence="13">
    <location>
        <begin position="135"/>
        <end position="155"/>
    </location>
</feature>
<dbReference type="InterPro" id="IPR048279">
    <property type="entry name" value="MdtK-like"/>
</dbReference>
<protein>
    <recommendedName>
        <fullName evidence="4">Probable multidrug resistance protein NorM</fullName>
    </recommendedName>
    <alternativeName>
        <fullName evidence="12">Multidrug-efflux transporter</fullName>
    </alternativeName>
</protein>
<reference evidence="14" key="1">
    <citation type="submission" date="2020-10" db="EMBL/GenBank/DDBJ databases">
        <authorList>
            <person name="Gilroy R."/>
        </authorList>
    </citation>
    <scope>NUCLEOTIDE SEQUENCE</scope>
    <source>
        <strain evidence="14">CHK188-20938</strain>
    </source>
</reference>
<comment type="subcellular location">
    <subcellularLocation>
        <location evidence="2">Cell membrane</location>
        <topology evidence="2">Multi-pass membrane protein</topology>
    </subcellularLocation>
</comment>
<evidence type="ECO:0000256" key="13">
    <source>
        <dbReference type="SAM" id="Phobius"/>
    </source>
</evidence>
<feature type="transmembrane region" description="Helical" evidence="13">
    <location>
        <begin position="98"/>
        <end position="123"/>
    </location>
</feature>
<evidence type="ECO:0000256" key="9">
    <source>
        <dbReference type="ARBA" id="ARBA00022989"/>
    </source>
</evidence>
<comment type="function">
    <text evidence="1">Multidrug efflux pump.</text>
</comment>
<feature type="transmembrane region" description="Helical" evidence="13">
    <location>
        <begin position="359"/>
        <end position="381"/>
    </location>
</feature>
<feature type="transmembrane region" description="Helical" evidence="13">
    <location>
        <begin position="388"/>
        <end position="409"/>
    </location>
</feature>
<dbReference type="InterPro" id="IPR002528">
    <property type="entry name" value="MATE_fam"/>
</dbReference>
<evidence type="ECO:0000256" key="2">
    <source>
        <dbReference type="ARBA" id="ARBA00004651"/>
    </source>
</evidence>
<keyword evidence="8 13" id="KW-0812">Transmembrane</keyword>
<dbReference type="GO" id="GO:0042910">
    <property type="term" value="F:xenobiotic transmembrane transporter activity"/>
    <property type="evidence" value="ECO:0007669"/>
    <property type="project" value="InterPro"/>
</dbReference>
<comment type="similarity">
    <text evidence="3">Belongs to the multi antimicrobial extrusion (MATE) (TC 2.A.66.1) family.</text>
</comment>
<evidence type="ECO:0000256" key="11">
    <source>
        <dbReference type="ARBA" id="ARBA00023136"/>
    </source>
</evidence>
<evidence type="ECO:0000313" key="15">
    <source>
        <dbReference type="Proteomes" id="UP000824169"/>
    </source>
</evidence>
<evidence type="ECO:0000256" key="5">
    <source>
        <dbReference type="ARBA" id="ARBA00022448"/>
    </source>
</evidence>
<evidence type="ECO:0000256" key="4">
    <source>
        <dbReference type="ARBA" id="ARBA00020268"/>
    </source>
</evidence>
<comment type="caution">
    <text evidence="14">The sequence shown here is derived from an EMBL/GenBank/DDBJ whole genome shotgun (WGS) entry which is preliminary data.</text>
</comment>
<keyword evidence="5" id="KW-0813">Transport</keyword>
<evidence type="ECO:0000256" key="6">
    <source>
        <dbReference type="ARBA" id="ARBA00022449"/>
    </source>
</evidence>
<feature type="transmembrane region" description="Helical" evidence="13">
    <location>
        <begin position="54"/>
        <end position="77"/>
    </location>
</feature>
<dbReference type="PANTHER" id="PTHR43298">
    <property type="entry name" value="MULTIDRUG RESISTANCE PROTEIN NORM-RELATED"/>
    <property type="match status" value="1"/>
</dbReference>
<evidence type="ECO:0000256" key="10">
    <source>
        <dbReference type="ARBA" id="ARBA00023065"/>
    </source>
</evidence>
<dbReference type="EMBL" id="DVOO01000030">
    <property type="protein sequence ID" value="HIV26164.1"/>
    <property type="molecule type" value="Genomic_DNA"/>
</dbReference>
<feature type="transmembrane region" description="Helical" evidence="13">
    <location>
        <begin position="265"/>
        <end position="283"/>
    </location>
</feature>
<evidence type="ECO:0000256" key="3">
    <source>
        <dbReference type="ARBA" id="ARBA00010199"/>
    </source>
</evidence>
<evidence type="ECO:0000313" key="14">
    <source>
        <dbReference type="EMBL" id="HIV26164.1"/>
    </source>
</evidence>
<dbReference type="NCBIfam" id="TIGR00797">
    <property type="entry name" value="matE"/>
    <property type="match status" value="1"/>
</dbReference>
<keyword evidence="7" id="KW-1003">Cell membrane</keyword>
<dbReference type="InterPro" id="IPR050222">
    <property type="entry name" value="MATE_MdtK"/>
</dbReference>
<keyword evidence="9 13" id="KW-1133">Transmembrane helix</keyword>
<accession>A0A9D1P5N9</accession>
<reference evidence="14" key="2">
    <citation type="journal article" date="2021" name="PeerJ">
        <title>Extensive microbial diversity within the chicken gut microbiome revealed by metagenomics and culture.</title>
        <authorList>
            <person name="Gilroy R."/>
            <person name="Ravi A."/>
            <person name="Getino M."/>
            <person name="Pursley I."/>
            <person name="Horton D.L."/>
            <person name="Alikhan N.F."/>
            <person name="Baker D."/>
            <person name="Gharbi K."/>
            <person name="Hall N."/>
            <person name="Watson M."/>
            <person name="Adriaenssens E.M."/>
            <person name="Foster-Nyarko E."/>
            <person name="Jarju S."/>
            <person name="Secka A."/>
            <person name="Antonio M."/>
            <person name="Oren A."/>
            <person name="Chaudhuri R.R."/>
            <person name="La Ragione R."/>
            <person name="Hildebrand F."/>
            <person name="Pallen M.J."/>
        </authorList>
    </citation>
    <scope>NUCLEOTIDE SEQUENCE</scope>
    <source>
        <strain evidence="14">CHK188-20938</strain>
    </source>
</reference>
<feature type="transmembrane region" description="Helical" evidence="13">
    <location>
        <begin position="167"/>
        <end position="190"/>
    </location>
</feature>
<gene>
    <name evidence="14" type="ORF">IAB71_10380</name>
</gene>
<dbReference type="GO" id="GO:0015297">
    <property type="term" value="F:antiporter activity"/>
    <property type="evidence" value="ECO:0007669"/>
    <property type="project" value="UniProtKB-KW"/>
</dbReference>
<feature type="transmembrane region" description="Helical" evidence="13">
    <location>
        <begin position="320"/>
        <end position="339"/>
    </location>
</feature>
<keyword evidence="6" id="KW-0050">Antiport</keyword>
<evidence type="ECO:0000256" key="12">
    <source>
        <dbReference type="ARBA" id="ARBA00031636"/>
    </source>
</evidence>
<dbReference type="GO" id="GO:0005886">
    <property type="term" value="C:plasma membrane"/>
    <property type="evidence" value="ECO:0007669"/>
    <property type="project" value="UniProtKB-SubCell"/>
</dbReference>
<dbReference type="AlphaFoldDB" id="A0A9D1P5N9"/>
<dbReference type="Pfam" id="PF01554">
    <property type="entry name" value="MatE"/>
    <property type="match status" value="2"/>
</dbReference>
<evidence type="ECO:0000256" key="8">
    <source>
        <dbReference type="ARBA" id="ARBA00022692"/>
    </source>
</evidence>
<keyword evidence="11 13" id="KW-0472">Membrane</keyword>
<dbReference type="Proteomes" id="UP000824169">
    <property type="component" value="Unassembled WGS sequence"/>
</dbReference>
<evidence type="ECO:0000256" key="7">
    <source>
        <dbReference type="ARBA" id="ARBA00022475"/>
    </source>
</evidence>
<dbReference type="GO" id="GO:0006811">
    <property type="term" value="P:monoatomic ion transport"/>
    <property type="evidence" value="ECO:0007669"/>
    <property type="project" value="UniProtKB-KW"/>
</dbReference>
<evidence type="ECO:0000256" key="1">
    <source>
        <dbReference type="ARBA" id="ARBA00003408"/>
    </source>
</evidence>
<sequence>MEEKNKMGTMAMPKLVINMSLPLMISLLVQSLYNIVDSIFVARMGEAALTAVSLAFPVQILMVAFSVGTSVGLSALLSHSLGAGDRKTAGNTAASGVLLALAGMAVFMILGIFCSGTFVRLFTEDPEIGAYCEEYLFICMVFCGGTFLSTMYQRFLQSVGDTFDSMITLVSGAVTNTILDPIMIFGWLGLPAMGVRGAAIATVIGQWVSALLAILLNRFRNPEVKVRFRGYRPDPRVFREIYRVGLPTIVTQALGSIMVTAVNGILISFSSTAVAFFGVYYKLQNFLCLPMNGLGQASIPIAGYNLGAGKKERVLQLLKTVVPIGAGVGIAAALLFAALPAQLLGLFSASREMLELGLPALRIICGTFPLAAVTIVMGYTISGLGNGVINMLGTALRQLVLLVPAVYLFSRYLGIAYAWYGFWVSETAAVICCALLVRRELRRKGILQAGQKDSVR</sequence>
<organism evidence="14 15">
    <name type="scientific">Candidatus Scatomonas pullistercoris</name>
    <dbReference type="NCBI Taxonomy" id="2840920"/>
    <lineage>
        <taxon>Bacteria</taxon>
        <taxon>Bacillati</taxon>
        <taxon>Bacillota</taxon>
        <taxon>Clostridia</taxon>
        <taxon>Lachnospirales</taxon>
        <taxon>Lachnospiraceae</taxon>
        <taxon>Lachnospiraceae incertae sedis</taxon>
        <taxon>Candidatus Scatomonas</taxon>
    </lineage>
</organism>
<dbReference type="PIRSF" id="PIRSF006603">
    <property type="entry name" value="DinF"/>
    <property type="match status" value="1"/>
</dbReference>
<feature type="transmembrane region" description="Helical" evidence="13">
    <location>
        <begin position="415"/>
        <end position="437"/>
    </location>
</feature>
<dbReference type="PANTHER" id="PTHR43298:SF2">
    <property type="entry name" value="FMN_FAD EXPORTER YEEO-RELATED"/>
    <property type="match status" value="1"/>
</dbReference>
<feature type="transmembrane region" description="Helical" evidence="13">
    <location>
        <begin position="21"/>
        <end position="42"/>
    </location>
</feature>
<keyword evidence="10" id="KW-0406">Ion transport</keyword>